<dbReference type="EMBL" id="KZ505639">
    <property type="protein sequence ID" value="PKU49299.1"/>
    <property type="molecule type" value="Genomic_DNA"/>
</dbReference>
<organism evidence="2 3">
    <name type="scientific">Limosa lapponica baueri</name>
    <dbReference type="NCBI Taxonomy" id="1758121"/>
    <lineage>
        <taxon>Eukaryota</taxon>
        <taxon>Metazoa</taxon>
        <taxon>Chordata</taxon>
        <taxon>Craniata</taxon>
        <taxon>Vertebrata</taxon>
        <taxon>Euteleostomi</taxon>
        <taxon>Archelosauria</taxon>
        <taxon>Archosauria</taxon>
        <taxon>Dinosauria</taxon>
        <taxon>Saurischia</taxon>
        <taxon>Theropoda</taxon>
        <taxon>Coelurosauria</taxon>
        <taxon>Aves</taxon>
        <taxon>Neognathae</taxon>
        <taxon>Neoaves</taxon>
        <taxon>Charadriiformes</taxon>
        <taxon>Scolopacidae</taxon>
        <taxon>Limosa</taxon>
    </lineage>
</organism>
<evidence type="ECO:0000256" key="1">
    <source>
        <dbReference type="SAM" id="MobiDB-lite"/>
    </source>
</evidence>
<accession>A0A2I0UTF4</accession>
<reference evidence="3" key="1">
    <citation type="submission" date="2017-11" db="EMBL/GenBank/DDBJ databases">
        <authorList>
            <person name="Lima N.C."/>
            <person name="Parody-Merino A.M."/>
            <person name="Battley P.F."/>
            <person name="Fidler A.E."/>
            <person name="Prosdocimi F."/>
        </authorList>
    </citation>
    <scope>NUCLEOTIDE SEQUENCE [LARGE SCALE GENOMIC DNA]</scope>
</reference>
<gene>
    <name evidence="2" type="ORF">llap_338</name>
</gene>
<sequence length="168" mass="18791">MQKYILGAAQLESSFAEKDLGFLVDTSLSVSQQCAPVANKANGTLGCIRSAASRSREVILPLLLSTGKATPRVLCPVLGFLYKRDMDIHHTKMMKGLEHLSYEERLRHLHLFREEKTRGDLINVYKYLKGGCKEERARHFSVVPSGRTRGNGHKVKHSRFPVGGRQGT</sequence>
<reference evidence="3" key="2">
    <citation type="submission" date="2017-12" db="EMBL/GenBank/DDBJ databases">
        <title>Genome sequence of the Bar-tailed Godwit (Limosa lapponica baueri).</title>
        <authorList>
            <person name="Lima N.C.B."/>
            <person name="Parody-Merino A.M."/>
            <person name="Battley P.F."/>
            <person name="Fidler A.E."/>
            <person name="Prosdocimi F."/>
        </authorList>
    </citation>
    <scope>NUCLEOTIDE SEQUENCE [LARGE SCALE GENOMIC DNA]</scope>
</reference>
<feature type="region of interest" description="Disordered" evidence="1">
    <location>
        <begin position="145"/>
        <end position="168"/>
    </location>
</feature>
<feature type="compositionally biased region" description="Basic residues" evidence="1">
    <location>
        <begin position="150"/>
        <end position="159"/>
    </location>
</feature>
<dbReference type="OrthoDB" id="419189at2759"/>
<name>A0A2I0UTF4_LIMLA</name>
<evidence type="ECO:0008006" key="4">
    <source>
        <dbReference type="Google" id="ProtNLM"/>
    </source>
</evidence>
<protein>
    <recommendedName>
        <fullName evidence="4">Rna-directed dna polymerase from mobile element jockey-like</fullName>
    </recommendedName>
</protein>
<proteinExistence type="predicted"/>
<evidence type="ECO:0000313" key="3">
    <source>
        <dbReference type="Proteomes" id="UP000233556"/>
    </source>
</evidence>
<dbReference type="Proteomes" id="UP000233556">
    <property type="component" value="Unassembled WGS sequence"/>
</dbReference>
<dbReference type="AlphaFoldDB" id="A0A2I0UTF4"/>
<evidence type="ECO:0000313" key="2">
    <source>
        <dbReference type="EMBL" id="PKU49299.1"/>
    </source>
</evidence>
<keyword evidence="3" id="KW-1185">Reference proteome</keyword>